<dbReference type="AlphaFoldDB" id="A0AAQ4DPK9"/>
<reference evidence="2 3" key="1">
    <citation type="journal article" date="2023" name="Arcadia Sci">
        <title>De novo assembly of a long-read Amblyomma americanum tick genome.</title>
        <authorList>
            <person name="Chou S."/>
            <person name="Poskanzer K.E."/>
            <person name="Rollins M."/>
            <person name="Thuy-Boun P.S."/>
        </authorList>
    </citation>
    <scope>NUCLEOTIDE SEQUENCE [LARGE SCALE GENOMIC DNA]</scope>
    <source>
        <strain evidence="2">F_SG_1</strain>
        <tissue evidence="2">Salivary glands</tissue>
    </source>
</reference>
<protein>
    <submittedName>
        <fullName evidence="2">Uncharacterized protein</fullName>
    </submittedName>
</protein>
<dbReference type="Proteomes" id="UP001321473">
    <property type="component" value="Unassembled WGS sequence"/>
</dbReference>
<keyword evidence="3" id="KW-1185">Reference proteome</keyword>
<gene>
    <name evidence="2" type="ORF">V5799_032990</name>
</gene>
<dbReference type="EMBL" id="JARKHS020028298">
    <property type="protein sequence ID" value="KAK8764399.1"/>
    <property type="molecule type" value="Genomic_DNA"/>
</dbReference>
<sequence>MWVRQIFLDRAVDGDFHNLFAKLRTGDTALFYNFVRMSPQQFDFLESLVRPLIEVQQTPLRESLSSAERLAITLRACGFVAAFAEDASAISSEEASTSELNGTDFGDALGDVNFEDYVAVDKAVETCGALTDNEIVEIIRPQEATQESDDDVEDEPQPKAADAAAGLALVERFFAAEGDAEEAFRHIYSLQNLISAARFGKKKQKKMTDYFS</sequence>
<feature type="compositionally biased region" description="Acidic residues" evidence="1">
    <location>
        <begin position="146"/>
        <end position="155"/>
    </location>
</feature>
<evidence type="ECO:0000313" key="2">
    <source>
        <dbReference type="EMBL" id="KAK8764399.1"/>
    </source>
</evidence>
<proteinExistence type="predicted"/>
<evidence type="ECO:0000313" key="3">
    <source>
        <dbReference type="Proteomes" id="UP001321473"/>
    </source>
</evidence>
<comment type="caution">
    <text evidence="2">The sequence shown here is derived from an EMBL/GenBank/DDBJ whole genome shotgun (WGS) entry which is preliminary data.</text>
</comment>
<name>A0AAQ4DPK9_AMBAM</name>
<evidence type="ECO:0000256" key="1">
    <source>
        <dbReference type="SAM" id="MobiDB-lite"/>
    </source>
</evidence>
<feature type="region of interest" description="Disordered" evidence="1">
    <location>
        <begin position="141"/>
        <end position="161"/>
    </location>
</feature>
<organism evidence="2 3">
    <name type="scientific">Amblyomma americanum</name>
    <name type="common">Lone star tick</name>
    <dbReference type="NCBI Taxonomy" id="6943"/>
    <lineage>
        <taxon>Eukaryota</taxon>
        <taxon>Metazoa</taxon>
        <taxon>Ecdysozoa</taxon>
        <taxon>Arthropoda</taxon>
        <taxon>Chelicerata</taxon>
        <taxon>Arachnida</taxon>
        <taxon>Acari</taxon>
        <taxon>Parasitiformes</taxon>
        <taxon>Ixodida</taxon>
        <taxon>Ixodoidea</taxon>
        <taxon>Ixodidae</taxon>
        <taxon>Amblyomminae</taxon>
        <taxon>Amblyomma</taxon>
    </lineage>
</organism>
<accession>A0AAQ4DPK9</accession>